<dbReference type="AlphaFoldDB" id="A0A024TY54"/>
<reference evidence="1" key="1">
    <citation type="submission" date="2013-12" db="EMBL/GenBank/DDBJ databases">
        <title>The Genome Sequence of Aphanomyces invadans NJM9701.</title>
        <authorList>
            <consortium name="The Broad Institute Genomics Platform"/>
            <person name="Russ C."/>
            <person name="Tyler B."/>
            <person name="van West P."/>
            <person name="Dieguez-Uribeondo J."/>
            <person name="Young S.K."/>
            <person name="Zeng Q."/>
            <person name="Gargeya S."/>
            <person name="Fitzgerald M."/>
            <person name="Abouelleil A."/>
            <person name="Alvarado L."/>
            <person name="Chapman S.B."/>
            <person name="Gainer-Dewar J."/>
            <person name="Goldberg J."/>
            <person name="Griggs A."/>
            <person name="Gujja S."/>
            <person name="Hansen M."/>
            <person name="Howarth C."/>
            <person name="Imamovic A."/>
            <person name="Ireland A."/>
            <person name="Larimer J."/>
            <person name="McCowan C."/>
            <person name="Murphy C."/>
            <person name="Pearson M."/>
            <person name="Poon T.W."/>
            <person name="Priest M."/>
            <person name="Roberts A."/>
            <person name="Saif S."/>
            <person name="Shea T."/>
            <person name="Sykes S."/>
            <person name="Wortman J."/>
            <person name="Nusbaum C."/>
            <person name="Birren B."/>
        </authorList>
    </citation>
    <scope>NUCLEOTIDE SEQUENCE [LARGE SCALE GENOMIC DNA]</scope>
    <source>
        <strain evidence="1">NJM9701</strain>
    </source>
</reference>
<sequence length="274" mass="30611">MANLPTCVVLVKDSSDLRHPGVDDNGRRVFGKGRAFRRDGSGFRRRVLGLASPFVDVVDHEQKSFFQHRLLLQHRQFPLVHLTPCVGTNRILLGLQVLHCRPFEFVVRFRDDDVEFVLGRGLGCGPGQAMGPSPRRRLRLHVAVKSKLQHFGTQCVDLACLRRHFHIGVTQLGQEKLALLGHVVQRCGHLELSLAHGGVGWSWGSSGRWTNGGCCVVARRPATKSQQHEGRLVARGDLRLDLLQRVDGFAIDCQQSVAGKDRLGCFRRSNVPRM</sequence>
<dbReference type="VEuPathDB" id="FungiDB:H310_08999"/>
<dbReference type="RefSeq" id="XP_008873162.1">
    <property type="nucleotide sequence ID" value="XM_008874940.1"/>
</dbReference>
<evidence type="ECO:0000313" key="1">
    <source>
        <dbReference type="EMBL" id="ETV98287.1"/>
    </source>
</evidence>
<accession>A0A024TY54</accession>
<gene>
    <name evidence="1" type="ORF">H310_08999</name>
</gene>
<protein>
    <submittedName>
        <fullName evidence="1">Uncharacterized protein</fullName>
    </submittedName>
</protein>
<proteinExistence type="predicted"/>
<dbReference type="GeneID" id="20086049"/>
<name>A0A024TY54_9STRA</name>
<organism evidence="1">
    <name type="scientific">Aphanomyces invadans</name>
    <dbReference type="NCBI Taxonomy" id="157072"/>
    <lineage>
        <taxon>Eukaryota</taxon>
        <taxon>Sar</taxon>
        <taxon>Stramenopiles</taxon>
        <taxon>Oomycota</taxon>
        <taxon>Saprolegniomycetes</taxon>
        <taxon>Saprolegniales</taxon>
        <taxon>Verrucalvaceae</taxon>
        <taxon>Aphanomyces</taxon>
    </lineage>
</organism>
<dbReference type="EMBL" id="KI913970">
    <property type="protein sequence ID" value="ETV98287.1"/>
    <property type="molecule type" value="Genomic_DNA"/>
</dbReference>